<feature type="region of interest" description="Disordered" evidence="1">
    <location>
        <begin position="29"/>
        <end position="75"/>
    </location>
</feature>
<feature type="signal peptide" evidence="2">
    <location>
        <begin position="1"/>
        <end position="22"/>
    </location>
</feature>
<dbReference type="RefSeq" id="XP_034230459.1">
    <property type="nucleotide sequence ID" value="XM_034374568.1"/>
</dbReference>
<dbReference type="KEGG" id="tpal:117639167"/>
<proteinExistence type="predicted"/>
<protein>
    <submittedName>
        <fullName evidence="4">Uncharacterized protein LOC117639167</fullName>
    </submittedName>
</protein>
<reference evidence="4" key="1">
    <citation type="submission" date="2025-08" db="UniProtKB">
        <authorList>
            <consortium name="RefSeq"/>
        </authorList>
    </citation>
    <scope>IDENTIFICATION</scope>
    <source>
        <tissue evidence="4">Total insect</tissue>
    </source>
</reference>
<accession>A0A6P8ZGP4</accession>
<evidence type="ECO:0000313" key="4">
    <source>
        <dbReference type="RefSeq" id="XP_034230459.1"/>
    </source>
</evidence>
<dbReference type="GeneID" id="117639167"/>
<dbReference type="OrthoDB" id="6612236at2759"/>
<keyword evidence="3" id="KW-1185">Reference proteome</keyword>
<keyword evidence="2" id="KW-0732">Signal</keyword>
<evidence type="ECO:0000256" key="2">
    <source>
        <dbReference type="SAM" id="SignalP"/>
    </source>
</evidence>
<dbReference type="AlphaFoldDB" id="A0A6P8ZGP4"/>
<sequence>MLSVVVVCIAVAACLSPAPAGAQYRPSYAPRPGGFSQELPQYGGPAASSDTDLGNRDNKPGSLPAPGMTNTLEDTQLANRVPSWPRPNQPFWFLNQQHIAQHTGQAVPCVGANCNPAPFPVGPAPQSSFIGTAARTSRG</sequence>
<organism evidence="4">
    <name type="scientific">Thrips palmi</name>
    <name type="common">Melon thrips</name>
    <dbReference type="NCBI Taxonomy" id="161013"/>
    <lineage>
        <taxon>Eukaryota</taxon>
        <taxon>Metazoa</taxon>
        <taxon>Ecdysozoa</taxon>
        <taxon>Arthropoda</taxon>
        <taxon>Hexapoda</taxon>
        <taxon>Insecta</taxon>
        <taxon>Pterygota</taxon>
        <taxon>Neoptera</taxon>
        <taxon>Paraneoptera</taxon>
        <taxon>Thysanoptera</taxon>
        <taxon>Terebrantia</taxon>
        <taxon>Thripoidea</taxon>
        <taxon>Thripidae</taxon>
        <taxon>Thrips</taxon>
    </lineage>
</organism>
<evidence type="ECO:0000256" key="1">
    <source>
        <dbReference type="SAM" id="MobiDB-lite"/>
    </source>
</evidence>
<feature type="chain" id="PRO_5027937166" evidence="2">
    <location>
        <begin position="23"/>
        <end position="139"/>
    </location>
</feature>
<name>A0A6P8ZGP4_THRPL</name>
<evidence type="ECO:0000313" key="3">
    <source>
        <dbReference type="Proteomes" id="UP000515158"/>
    </source>
</evidence>
<gene>
    <name evidence="4" type="primary">LOC117639167</name>
</gene>
<dbReference type="Proteomes" id="UP000515158">
    <property type="component" value="Unplaced"/>
</dbReference>
<dbReference type="InParanoid" id="A0A6P8ZGP4"/>